<evidence type="ECO:0000313" key="2">
    <source>
        <dbReference type="EMBL" id="MBD5780965.1"/>
    </source>
</evidence>
<reference evidence="2" key="1">
    <citation type="submission" date="2020-09" db="EMBL/GenBank/DDBJ databases">
        <title>Pelagicoccus enzymogenes sp. nov. with an EPS production, isolated from marine sediment.</title>
        <authorList>
            <person name="Feng X."/>
        </authorList>
    </citation>
    <scope>NUCLEOTIDE SEQUENCE</scope>
    <source>
        <strain evidence="2">NFK12</strain>
    </source>
</reference>
<evidence type="ECO:0000256" key="1">
    <source>
        <dbReference type="SAM" id="Phobius"/>
    </source>
</evidence>
<proteinExistence type="predicted"/>
<dbReference type="InterPro" id="IPR014807">
    <property type="entry name" value="Coa1"/>
</dbReference>
<dbReference type="Proteomes" id="UP000622317">
    <property type="component" value="Unassembled WGS sequence"/>
</dbReference>
<protein>
    <recommendedName>
        <fullName evidence="4">Cytochrome oxidase complex assembly protein 1</fullName>
    </recommendedName>
</protein>
<organism evidence="2 3">
    <name type="scientific">Pelagicoccus enzymogenes</name>
    <dbReference type="NCBI Taxonomy" id="2773457"/>
    <lineage>
        <taxon>Bacteria</taxon>
        <taxon>Pseudomonadati</taxon>
        <taxon>Verrucomicrobiota</taxon>
        <taxon>Opitutia</taxon>
        <taxon>Puniceicoccales</taxon>
        <taxon>Pelagicoccaceae</taxon>
        <taxon>Pelagicoccus</taxon>
    </lineage>
</organism>
<dbReference type="RefSeq" id="WP_191618070.1">
    <property type="nucleotide sequence ID" value="NZ_JACYFG010000038.1"/>
</dbReference>
<dbReference type="EMBL" id="JACYFG010000038">
    <property type="protein sequence ID" value="MBD5780965.1"/>
    <property type="molecule type" value="Genomic_DNA"/>
</dbReference>
<evidence type="ECO:0000313" key="3">
    <source>
        <dbReference type="Proteomes" id="UP000622317"/>
    </source>
</evidence>
<keyword evidence="1" id="KW-0472">Membrane</keyword>
<keyword evidence="3" id="KW-1185">Reference proteome</keyword>
<dbReference type="Pfam" id="PF08695">
    <property type="entry name" value="Coa1"/>
    <property type="match status" value="1"/>
</dbReference>
<gene>
    <name evidence="2" type="ORF">IEN85_15805</name>
</gene>
<keyword evidence="1" id="KW-1133">Transmembrane helix</keyword>
<feature type="transmembrane region" description="Helical" evidence="1">
    <location>
        <begin position="41"/>
        <end position="61"/>
    </location>
</feature>
<evidence type="ECO:0008006" key="4">
    <source>
        <dbReference type="Google" id="ProtNLM"/>
    </source>
</evidence>
<name>A0A927FC27_9BACT</name>
<accession>A0A927FC27</accession>
<comment type="caution">
    <text evidence="2">The sequence shown here is derived from an EMBL/GenBank/DDBJ whole genome shotgun (WGS) entry which is preliminary data.</text>
</comment>
<sequence length="208" mass="23801">MNKEDNTSGMGKSSVLPTELEGWNWGAFLLNLFWGIGNKTYISLLCFVPFLNMIMPFVLGIKGNEWAWQNRRWNDVEHFRRVQRSWTRIGLLIIFVVFPFFFILLFTSIMGSMKGEAYEMALSEISRNEDVIEHLGLPIEPGYFVTGSITTSGPKGEAHLSFTLEGTKEEATAAVYALKEMGTWSLEHVIVYNKERSWDFTVVSPKQK</sequence>
<feature type="transmembrane region" description="Helical" evidence="1">
    <location>
        <begin position="89"/>
        <end position="110"/>
    </location>
</feature>
<dbReference type="AlphaFoldDB" id="A0A927FC27"/>
<keyword evidence="1" id="KW-0812">Transmembrane</keyword>